<evidence type="ECO:0000313" key="7">
    <source>
        <dbReference type="EMBL" id="QGG96834.1"/>
    </source>
</evidence>
<keyword evidence="8" id="KW-1185">Reference proteome</keyword>
<feature type="binding site" evidence="6">
    <location>
        <position position="105"/>
    </location>
    <ligand>
        <name>substrate</name>
    </ligand>
</feature>
<protein>
    <recommendedName>
        <fullName evidence="6">Pseudouridine-5'-phosphate glycosidase</fullName>
        <shortName evidence="6">PsiMP glycosidase</shortName>
        <ecNumber evidence="6">4.2.1.70</ecNumber>
    </recommendedName>
</protein>
<dbReference type="SUPFAM" id="SSF110581">
    <property type="entry name" value="Indigoidine synthase A-like"/>
    <property type="match status" value="1"/>
</dbReference>
<accession>A0A5Q2RN49</accession>
<dbReference type="RefSeq" id="WP_153760936.1">
    <property type="nucleotide sequence ID" value="NZ_CP045851.1"/>
</dbReference>
<feature type="active site" description="Nucleophile" evidence="6">
    <location>
        <position position="158"/>
    </location>
</feature>
<feature type="active site" description="Proton donor" evidence="6">
    <location>
        <position position="24"/>
    </location>
</feature>
<dbReference type="Proteomes" id="UP000334019">
    <property type="component" value="Chromosome"/>
</dbReference>
<evidence type="ECO:0000313" key="8">
    <source>
        <dbReference type="Proteomes" id="UP000334019"/>
    </source>
</evidence>
<evidence type="ECO:0000256" key="4">
    <source>
        <dbReference type="ARBA" id="ARBA00023239"/>
    </source>
</evidence>
<dbReference type="KEGG" id="atq:GH723_17975"/>
<dbReference type="PANTHER" id="PTHR42909:SF1">
    <property type="entry name" value="CARBOHYDRATE KINASE PFKB DOMAIN-CONTAINING PROTEIN"/>
    <property type="match status" value="1"/>
</dbReference>
<organism evidence="7 8">
    <name type="scientific">Actinomarinicola tropica</name>
    <dbReference type="NCBI Taxonomy" id="2789776"/>
    <lineage>
        <taxon>Bacteria</taxon>
        <taxon>Bacillati</taxon>
        <taxon>Actinomycetota</taxon>
        <taxon>Acidimicrobiia</taxon>
        <taxon>Acidimicrobiales</taxon>
        <taxon>Iamiaceae</taxon>
        <taxon>Actinomarinicola</taxon>
    </lineage>
</organism>
<name>A0A5Q2RN49_9ACTN</name>
<evidence type="ECO:0000256" key="6">
    <source>
        <dbReference type="HAMAP-Rule" id="MF_01876"/>
    </source>
</evidence>
<evidence type="ECO:0000256" key="5">
    <source>
        <dbReference type="ARBA" id="ARBA00023295"/>
    </source>
</evidence>
<evidence type="ECO:0000256" key="3">
    <source>
        <dbReference type="ARBA" id="ARBA00023211"/>
    </source>
</evidence>
<feature type="binding site" evidence="6">
    <location>
        <position position="137"/>
    </location>
    <ligand>
        <name>Mn(2+)</name>
        <dbReference type="ChEBI" id="CHEBI:29035"/>
    </ligand>
</feature>
<dbReference type="PANTHER" id="PTHR42909">
    <property type="entry name" value="ZGC:136858"/>
    <property type="match status" value="1"/>
</dbReference>
<reference evidence="7 8" key="1">
    <citation type="submission" date="2019-11" db="EMBL/GenBank/DDBJ databases">
        <authorList>
            <person name="He Y."/>
        </authorList>
    </citation>
    <scope>NUCLEOTIDE SEQUENCE [LARGE SCALE GENOMIC DNA]</scope>
    <source>
        <strain evidence="7 8">SCSIO 58843</strain>
    </source>
</reference>
<dbReference type="Gene3D" id="3.40.1790.10">
    <property type="entry name" value="Indigoidine synthase domain"/>
    <property type="match status" value="1"/>
</dbReference>
<dbReference type="GO" id="GO:0046872">
    <property type="term" value="F:metal ion binding"/>
    <property type="evidence" value="ECO:0007669"/>
    <property type="project" value="UniProtKB-KW"/>
</dbReference>
<dbReference type="GO" id="GO:0046113">
    <property type="term" value="P:nucleobase catabolic process"/>
    <property type="evidence" value="ECO:0007669"/>
    <property type="project" value="UniProtKB-UniRule"/>
</dbReference>
<comment type="cofactor">
    <cofactor evidence="6">
        <name>Mn(2+)</name>
        <dbReference type="ChEBI" id="CHEBI:29035"/>
    </cofactor>
    <text evidence="6">Binds 1 Mn(2+) ion per subunit.</text>
</comment>
<dbReference type="EC" id="4.2.1.70" evidence="6"/>
<comment type="catalytic activity">
    <reaction evidence="6">
        <text>D-ribose 5-phosphate + uracil = psi-UMP + H2O</text>
        <dbReference type="Rhea" id="RHEA:18337"/>
        <dbReference type="ChEBI" id="CHEBI:15377"/>
        <dbReference type="ChEBI" id="CHEBI:17568"/>
        <dbReference type="ChEBI" id="CHEBI:58380"/>
        <dbReference type="ChEBI" id="CHEBI:78346"/>
        <dbReference type="EC" id="4.2.1.70"/>
    </reaction>
</comment>
<feature type="binding site" evidence="6">
    <location>
        <begin position="139"/>
        <end position="141"/>
    </location>
    <ligand>
        <name>substrate</name>
    </ligand>
</feature>
<keyword evidence="2 6" id="KW-0378">Hydrolase</keyword>
<comment type="similarity">
    <text evidence="6">Belongs to the pseudouridine-5'-phosphate glycosidase family.</text>
</comment>
<keyword evidence="4 6" id="KW-0456">Lyase</keyword>
<feature type="binding site" evidence="6">
    <location>
        <position position="84"/>
    </location>
    <ligand>
        <name>substrate</name>
    </ligand>
</feature>
<dbReference type="GO" id="GO:0005737">
    <property type="term" value="C:cytoplasm"/>
    <property type="evidence" value="ECO:0007669"/>
    <property type="project" value="TreeGrafter"/>
</dbReference>
<keyword evidence="1 6" id="KW-0479">Metal-binding</keyword>
<dbReference type="GO" id="GO:0016798">
    <property type="term" value="F:hydrolase activity, acting on glycosyl bonds"/>
    <property type="evidence" value="ECO:0007669"/>
    <property type="project" value="UniProtKB-KW"/>
</dbReference>
<sequence>MTEIVLSDPVRTALSEGRAVVALESTIFSHLGLPSPANAEALDRCLAAVEQGGAVPAVTAVVDGVPRVGLDPSEHPRILGPARKAAARDLPVAIGQAWDVGATTVSASLALAAAAGIRVFATGGIGGVHREVEQTGDVSADLGAIAAHPVVTVCAGAKVFLDLPRTLEHLEMLGVPVLGWRTDELPAFTTPTSGLPVPHRVEDASEVARIVAAGRALGATQGTLVTVPVPAADGLPKAEIDAALDAALRDAAAEGLSGAAVTPFVLGRIAEATEGRSVPANLALAENNARVAASIAVELARRDGGTAA</sequence>
<comment type="function">
    <text evidence="6">Catalyzes the reversible cleavage of pseudouridine 5'-phosphate (PsiMP) to ribose 5-phosphate and uracil. Functions biologically in the cleavage direction, as part of a pseudouridine degradation pathway.</text>
</comment>
<dbReference type="EMBL" id="CP045851">
    <property type="protein sequence ID" value="QGG96834.1"/>
    <property type="molecule type" value="Genomic_DNA"/>
</dbReference>
<proteinExistence type="inferred from homology"/>
<keyword evidence="3 6" id="KW-0464">Manganese</keyword>
<gene>
    <name evidence="6" type="primary">psuG</name>
    <name evidence="7" type="ORF">GH723_17975</name>
</gene>
<dbReference type="HAMAP" id="MF_01876">
    <property type="entry name" value="PsiMP_glycosidase"/>
    <property type="match status" value="1"/>
</dbReference>
<dbReference type="InterPro" id="IPR022830">
    <property type="entry name" value="Indigdn_synthA-like"/>
</dbReference>
<dbReference type="Pfam" id="PF04227">
    <property type="entry name" value="Indigoidine_A"/>
    <property type="match status" value="1"/>
</dbReference>
<evidence type="ECO:0000256" key="2">
    <source>
        <dbReference type="ARBA" id="ARBA00022801"/>
    </source>
</evidence>
<dbReference type="AlphaFoldDB" id="A0A5Q2RN49"/>
<dbReference type="InterPro" id="IPR007342">
    <property type="entry name" value="PsuG"/>
</dbReference>
<dbReference type="GO" id="GO:0004730">
    <property type="term" value="F:pseudouridylate synthase activity"/>
    <property type="evidence" value="ECO:0007669"/>
    <property type="project" value="UniProtKB-UniRule"/>
</dbReference>
<evidence type="ECO:0000256" key="1">
    <source>
        <dbReference type="ARBA" id="ARBA00022723"/>
    </source>
</evidence>
<keyword evidence="5 6" id="KW-0326">Glycosidase</keyword>
<comment type="subunit">
    <text evidence="6">Homotrimer.</text>
</comment>